<keyword evidence="3" id="KW-0378">Hydrolase</keyword>
<dbReference type="RefSeq" id="WP_241712118.1">
    <property type="nucleotide sequence ID" value="NZ_JALBUF010000001.1"/>
</dbReference>
<dbReference type="EC" id="3.1.-.-" evidence="3"/>
<dbReference type="Proteomes" id="UP001139263">
    <property type="component" value="Unassembled WGS sequence"/>
</dbReference>
<evidence type="ECO:0000313" key="4">
    <source>
        <dbReference type="Proteomes" id="UP001139263"/>
    </source>
</evidence>
<feature type="domain" description="DHHA1" evidence="2">
    <location>
        <begin position="239"/>
        <end position="333"/>
    </location>
</feature>
<gene>
    <name evidence="3" type="primary">nrnA_1</name>
    <name evidence="3" type="ORF">MM817_00793</name>
</gene>
<reference evidence="3" key="1">
    <citation type="submission" date="2022-03" db="EMBL/GenBank/DDBJ databases">
        <title>Draft Genome Sequence of Firmicute Strain S0AB, a Heterotrophic Iron/Sulfur-Oxidizing Extreme Acidophile.</title>
        <authorList>
            <person name="Vergara E."/>
            <person name="Pakostova E."/>
            <person name="Johnson D.B."/>
            <person name="Holmes D.S."/>
        </authorList>
    </citation>
    <scope>NUCLEOTIDE SEQUENCE</scope>
    <source>
        <strain evidence="3">S0AB</strain>
    </source>
</reference>
<dbReference type="InterPro" id="IPR038763">
    <property type="entry name" value="DHH_sf"/>
</dbReference>
<dbReference type="GO" id="GO:0016787">
    <property type="term" value="F:hydrolase activity"/>
    <property type="evidence" value="ECO:0007669"/>
    <property type="project" value="UniProtKB-KW"/>
</dbReference>
<proteinExistence type="predicted"/>
<protein>
    <submittedName>
        <fullName evidence="3">Bifunctional oligoribonuclease and PAP phosphatase NrnA</fullName>
        <ecNumber evidence="3">3.1.-.-</ecNumber>
    </submittedName>
</protein>
<evidence type="ECO:0000313" key="3">
    <source>
        <dbReference type="EMBL" id="MCI0182533.1"/>
    </source>
</evidence>
<dbReference type="EMBL" id="JALBUF010000001">
    <property type="protein sequence ID" value="MCI0182533.1"/>
    <property type="molecule type" value="Genomic_DNA"/>
</dbReference>
<dbReference type="Pfam" id="PF02272">
    <property type="entry name" value="DHHA1"/>
    <property type="match status" value="1"/>
</dbReference>
<dbReference type="Gene3D" id="3.10.310.30">
    <property type="match status" value="1"/>
</dbReference>
<dbReference type="InterPro" id="IPR051319">
    <property type="entry name" value="Oligoribo/pAp-PDE_c-di-AMP_PDE"/>
</dbReference>
<dbReference type="AlphaFoldDB" id="A0A9X1V9E1"/>
<feature type="domain" description="DDH" evidence="1">
    <location>
        <begin position="16"/>
        <end position="177"/>
    </location>
</feature>
<dbReference type="Gene3D" id="3.90.1640.10">
    <property type="entry name" value="inorganic pyrophosphatase (n-terminal core)"/>
    <property type="match status" value="1"/>
</dbReference>
<dbReference type="InterPro" id="IPR003156">
    <property type="entry name" value="DHHA1_dom"/>
</dbReference>
<dbReference type="InterPro" id="IPR001667">
    <property type="entry name" value="DDH_dom"/>
</dbReference>
<comment type="caution">
    <text evidence="3">The sequence shown here is derived from an EMBL/GenBank/DDBJ whole genome shotgun (WGS) entry which is preliminary data.</text>
</comment>
<dbReference type="PANTHER" id="PTHR47618:SF1">
    <property type="entry name" value="BIFUNCTIONAL OLIGORIBONUCLEASE AND PAP PHOSPHATASE NRNA"/>
    <property type="match status" value="1"/>
</dbReference>
<dbReference type="SUPFAM" id="SSF64182">
    <property type="entry name" value="DHH phosphoesterases"/>
    <property type="match status" value="1"/>
</dbReference>
<dbReference type="PANTHER" id="PTHR47618">
    <property type="entry name" value="BIFUNCTIONAL OLIGORIBONUCLEASE AND PAP PHOSPHATASE NRNA"/>
    <property type="match status" value="1"/>
</dbReference>
<sequence>MRCSHLLTPLLEAQEVHIYTHLRGDPDSASAFALAEALRQLGKVVSVAHDLPEYLDWLIPEFPYTSTHSPHALKVAVDTGNYARLAFAQPILERISQQILRYGSESSIPTDDLWSIESIDVVIDHHESNRGYGKINWVVPEASSTAELLTELIQELEQVTGRTLFSKEVCRQLYTGIISDTQWFKRDVTAHTYAMASMLEQRALIDKVALYEQLEQRSISYFRMGEMLRANFKQYDDVLVSFLDLPTISQLGISSEEAAQTMEELERLPGRIFLLFIELPSGDIRVRLRGKGIPILPLAKQFDGGGHEFRAGATIHSFSQMEDVITAAKHVLTEAISV</sequence>
<accession>A0A9X1V9E1</accession>
<evidence type="ECO:0000259" key="2">
    <source>
        <dbReference type="Pfam" id="PF02272"/>
    </source>
</evidence>
<keyword evidence="4" id="KW-1185">Reference proteome</keyword>
<evidence type="ECO:0000259" key="1">
    <source>
        <dbReference type="Pfam" id="PF01368"/>
    </source>
</evidence>
<name>A0A9X1V9E1_9BACL</name>
<dbReference type="GO" id="GO:0003676">
    <property type="term" value="F:nucleic acid binding"/>
    <property type="evidence" value="ECO:0007669"/>
    <property type="project" value="InterPro"/>
</dbReference>
<dbReference type="Pfam" id="PF01368">
    <property type="entry name" value="DHH"/>
    <property type="match status" value="1"/>
</dbReference>
<organism evidence="3 4">
    <name type="scientific">Sulfoacidibacillus ferrooxidans</name>
    <dbReference type="NCBI Taxonomy" id="2005001"/>
    <lineage>
        <taxon>Bacteria</taxon>
        <taxon>Bacillati</taxon>
        <taxon>Bacillota</taxon>
        <taxon>Bacilli</taxon>
        <taxon>Bacillales</taxon>
        <taxon>Alicyclobacillaceae</taxon>
        <taxon>Sulfoacidibacillus</taxon>
    </lineage>
</organism>